<evidence type="ECO:0000313" key="5">
    <source>
        <dbReference type="Proteomes" id="UP000789739"/>
    </source>
</evidence>
<dbReference type="GO" id="GO:0005829">
    <property type="term" value="C:cytosol"/>
    <property type="evidence" value="ECO:0007669"/>
    <property type="project" value="TreeGrafter"/>
</dbReference>
<evidence type="ECO:0000313" key="4">
    <source>
        <dbReference type="EMBL" id="CAG8468836.1"/>
    </source>
</evidence>
<dbReference type="AlphaFoldDB" id="A0A9N8Z4S3"/>
<comment type="caution">
    <text evidence="4">The sequence shown here is derived from an EMBL/GenBank/DDBJ whole genome shotgun (WGS) entry which is preliminary data.</text>
</comment>
<evidence type="ECO:0000256" key="2">
    <source>
        <dbReference type="ARBA" id="ARBA00023136"/>
    </source>
</evidence>
<dbReference type="InterPro" id="IPR040096">
    <property type="entry name" value="Ric1"/>
</dbReference>
<dbReference type="OrthoDB" id="67540at2759"/>
<dbReference type="InterPro" id="IPR036322">
    <property type="entry name" value="WD40_repeat_dom_sf"/>
</dbReference>
<organism evidence="4 5">
    <name type="scientific">Paraglomus brasilianum</name>
    <dbReference type="NCBI Taxonomy" id="144538"/>
    <lineage>
        <taxon>Eukaryota</taxon>
        <taxon>Fungi</taxon>
        <taxon>Fungi incertae sedis</taxon>
        <taxon>Mucoromycota</taxon>
        <taxon>Glomeromycotina</taxon>
        <taxon>Glomeromycetes</taxon>
        <taxon>Paraglomerales</taxon>
        <taxon>Paraglomeraceae</taxon>
        <taxon>Paraglomus</taxon>
    </lineage>
</organism>
<dbReference type="Proteomes" id="UP000789739">
    <property type="component" value="Unassembled WGS sequence"/>
</dbReference>
<gene>
    <name evidence="4" type="ORF">PBRASI_LOCUS968</name>
</gene>
<dbReference type="EMBL" id="CAJVPI010000056">
    <property type="protein sequence ID" value="CAG8468836.1"/>
    <property type="molecule type" value="Genomic_DNA"/>
</dbReference>
<dbReference type="InterPro" id="IPR009771">
    <property type="entry name" value="RIC1_C"/>
</dbReference>
<dbReference type="SUPFAM" id="SSF50978">
    <property type="entry name" value="WD40 repeat-like"/>
    <property type="match status" value="1"/>
</dbReference>
<dbReference type="InterPro" id="IPR015943">
    <property type="entry name" value="WD40/YVTN_repeat-like_dom_sf"/>
</dbReference>
<proteinExistence type="predicted"/>
<feature type="domain" description="RIC1 C-terminal alpha solenoid region" evidence="3">
    <location>
        <begin position="784"/>
        <end position="953"/>
    </location>
</feature>
<sequence length="972" mass="108827">MYWTSGIAKVLTVSKPNSLKVGSIDEKRTVLNEEGEEIGVSPVILHMRRNKSGNLFITLTKDSIQLWSCRPTALISQITRTAKSIEEYGANENIFWKPDGTLVIVQTTQNCLLTYSVLPFDDKSFKYQFGKNTHHYATGAGEGHGIKTFLLKFRMTIRIDAGMETGVGTEDYLVVTTKNPPAIQCIPWQAEPRGTKTNILGRLDFMESRGASILHICYDRKIELYGWITTDGKAYAAQYVDYRPSQEEKSKVPPIYWSGFCIHGVGESRMPTEMKATCISINAKFSLIAVGTEGGAVYLYYAKNYIGGIYFSHKLTIEEKTRVSTGAVASLAWTSDGYALAVGWCNEGLALWSVYGRLLMSTLQDEELQPFQTSCQDAFVHGVSDMFWSSGNCELFVLHQATTSTEEQLYTIPFARSTVTGFHSSDNAKRGFLQMDDRLLLYRGGDQEDLSAINPEAIVWQHIQIPTMYISDNWPIKYASISSDGRYIAIAGRRGLAHYNVFSGRWKLFGNQQQEKEFKVRGGLLWFRQILFAACENTKTHTHEQIRSYSRETNLDNIHMIQCVKVPSNVLYLTIVENALLAYCDDNLMYHYLMVTPPNEAGKGIIMLELAQQISFMGVIHAAARVRSISWFQPKAQTAFTPESMQAATIIFLIDGKLVLLTPQKSDAGEVQYDLHVLADRIEFYWMANRGVGSLKNSLWACDGKGVNIWMDVWSDEETASSWHDEALSATPREALNIKLGFYPLSVLLDKGIIVGAEQQVSVRSSLEFVVFKFATNTHLFLQYIIRYMLTRGLDEEAVAFARSYEQLIYFGHALEVLLHQVLEDEAELSVGTGHGAVLPRVVKFLNHFPQALDAIVGCARKTEVALWDYLFSIVGSPKDLFEKCMSTGLLKTATSYLLVLHTLEPSADSSQDTIRLLSKAMEAEDYELCKELVRFLSSIDGSGQTLSEALVSIQLSSENTNLVASAVQSNV</sequence>
<protein>
    <submittedName>
        <fullName evidence="4">1483_t:CDS:1</fullName>
    </submittedName>
</protein>
<evidence type="ECO:0000256" key="1">
    <source>
        <dbReference type="ARBA" id="ARBA00004370"/>
    </source>
</evidence>
<reference evidence="4" key="1">
    <citation type="submission" date="2021-06" db="EMBL/GenBank/DDBJ databases">
        <authorList>
            <person name="Kallberg Y."/>
            <person name="Tangrot J."/>
            <person name="Rosling A."/>
        </authorList>
    </citation>
    <scope>NUCLEOTIDE SEQUENCE</scope>
    <source>
        <strain evidence="4">BR232B</strain>
    </source>
</reference>
<dbReference type="GO" id="GO:0034066">
    <property type="term" value="C:Ric1-Rgp1 guanyl-nucleotide exchange factor complex"/>
    <property type="evidence" value="ECO:0007669"/>
    <property type="project" value="InterPro"/>
</dbReference>
<dbReference type="GO" id="GO:0006886">
    <property type="term" value="P:intracellular protein transport"/>
    <property type="evidence" value="ECO:0007669"/>
    <property type="project" value="InterPro"/>
</dbReference>
<name>A0A9N8Z4S3_9GLOM</name>
<dbReference type="GO" id="GO:0042147">
    <property type="term" value="P:retrograde transport, endosome to Golgi"/>
    <property type="evidence" value="ECO:0007669"/>
    <property type="project" value="TreeGrafter"/>
</dbReference>
<keyword evidence="5" id="KW-1185">Reference proteome</keyword>
<evidence type="ECO:0000259" key="3">
    <source>
        <dbReference type="Pfam" id="PF07064"/>
    </source>
</evidence>
<dbReference type="Pfam" id="PF07064">
    <property type="entry name" value="RIC1"/>
    <property type="match status" value="1"/>
</dbReference>
<keyword evidence="2" id="KW-0472">Membrane</keyword>
<dbReference type="GO" id="GO:0000139">
    <property type="term" value="C:Golgi membrane"/>
    <property type="evidence" value="ECO:0007669"/>
    <property type="project" value="TreeGrafter"/>
</dbReference>
<comment type="subcellular location">
    <subcellularLocation>
        <location evidence="1">Membrane</location>
    </subcellularLocation>
</comment>
<dbReference type="Pfam" id="PF25440">
    <property type="entry name" value="Beta-prop_RIC1_2nd"/>
    <property type="match status" value="1"/>
</dbReference>
<accession>A0A9N8Z4S3</accession>
<dbReference type="PANTHER" id="PTHR22746:SF10">
    <property type="entry name" value="GUANINE NUCLEOTIDE EXCHANGE FACTOR SUBUNIT RIC1"/>
    <property type="match status" value="1"/>
</dbReference>
<dbReference type="Gene3D" id="2.130.10.10">
    <property type="entry name" value="YVTN repeat-like/Quinoprotein amine dehydrogenase"/>
    <property type="match status" value="1"/>
</dbReference>
<dbReference type="PANTHER" id="PTHR22746">
    <property type="entry name" value="RAB6A-GEF COMPLEX PARTNER PROTEIN 1"/>
    <property type="match status" value="1"/>
</dbReference>